<keyword evidence="2" id="KW-1185">Reference proteome</keyword>
<dbReference type="Proteomes" id="UP001473302">
    <property type="component" value="Unassembled WGS sequence"/>
</dbReference>
<evidence type="ECO:0000313" key="2">
    <source>
        <dbReference type="Proteomes" id="UP001473302"/>
    </source>
</evidence>
<proteinExistence type="predicted"/>
<protein>
    <submittedName>
        <fullName evidence="1">Uncharacterized protein</fullName>
    </submittedName>
</protein>
<gene>
    <name evidence="1" type="ORF">MFLAVUS_004253</name>
</gene>
<reference evidence="1 2" key="1">
    <citation type="submission" date="2024-04" db="EMBL/GenBank/DDBJ databases">
        <title>genome sequences of Mucor flavus KT1a and Helicostylum pulchrum KT1b strains isolated from the surface of a dry-aged beef.</title>
        <authorList>
            <person name="Toyotome T."/>
            <person name="Hosono M."/>
            <person name="Torimaru M."/>
            <person name="Fukuda K."/>
            <person name="Mikami N."/>
        </authorList>
    </citation>
    <scope>NUCLEOTIDE SEQUENCE [LARGE SCALE GENOMIC DNA]</scope>
    <source>
        <strain evidence="1 2">KT1a</strain>
    </source>
</reference>
<evidence type="ECO:0000313" key="1">
    <source>
        <dbReference type="EMBL" id="GAA5810826.1"/>
    </source>
</evidence>
<sequence>MNIISREEAVCLFYAVPYNQENVNKYTLIINQIEDVDICFTRNPYKPRLLCTKVIYANAFDIHLYKSQIDQETNNIHENSVENEQIVVADNNLKLESKEQLKQFIQIVYLSTDPKSITYEQRFMSLNDIISDLRKYTLVFREERISKFVNWCTTQKFEFLNTKVKRKHEDSELRTSQRALYVLKSGYRDILLKEIVEIREEYQEYITNLKKEGYCILGYCRKSKTTAARDEVVKSLQNMIAGLKNRSLVESVYVTVSCNAKTPMNRRDLKKNMIIGELSEVNGDAQDLIKELAKMNRACLVVIDSAGLTTNMSDLELFIREHRNIKKIIIDTLAHDNQVLVVERDEEIVKLKSLFKFDGREDLFHRSKMLPSPTS</sequence>
<comment type="caution">
    <text evidence="1">The sequence shown here is derived from an EMBL/GenBank/DDBJ whole genome shotgun (WGS) entry which is preliminary data.</text>
</comment>
<organism evidence="1 2">
    <name type="scientific">Mucor flavus</name>
    <dbReference type="NCBI Taxonomy" id="439312"/>
    <lineage>
        <taxon>Eukaryota</taxon>
        <taxon>Fungi</taxon>
        <taxon>Fungi incertae sedis</taxon>
        <taxon>Mucoromycota</taxon>
        <taxon>Mucoromycotina</taxon>
        <taxon>Mucoromycetes</taxon>
        <taxon>Mucorales</taxon>
        <taxon>Mucorineae</taxon>
        <taxon>Mucoraceae</taxon>
        <taxon>Mucor</taxon>
    </lineage>
</organism>
<dbReference type="EMBL" id="BAABUK010000008">
    <property type="protein sequence ID" value="GAA5810826.1"/>
    <property type="molecule type" value="Genomic_DNA"/>
</dbReference>
<name>A0ABP9YVF1_9FUNG</name>
<accession>A0ABP9YVF1</accession>